<keyword evidence="8 13" id="KW-0472">Membrane</keyword>
<keyword evidence="14" id="KW-1185">Reference proteome</keyword>
<feature type="transmembrane region" description="Helical" evidence="13">
    <location>
        <begin position="95"/>
        <end position="114"/>
    </location>
</feature>
<comment type="caution">
    <text evidence="13">Lacks conserved residue(s) required for the propagation of feature annotation.</text>
</comment>
<keyword evidence="4" id="KW-1003">Cell membrane</keyword>
<protein>
    <recommendedName>
        <fullName evidence="13">Protein tweety homolog</fullName>
    </recommendedName>
</protein>
<dbReference type="Proteomes" id="UP000695022">
    <property type="component" value="Unplaced"/>
</dbReference>
<feature type="transmembrane region" description="Helical" evidence="13">
    <location>
        <begin position="53"/>
        <end position="74"/>
    </location>
</feature>
<comment type="subcellular location">
    <subcellularLocation>
        <location evidence="1">Cell membrane</location>
        <topology evidence="1">Multi-pass membrane protein</topology>
    </subcellularLocation>
</comment>
<name>A0ABM1ESS2_PRICU</name>
<gene>
    <name evidence="15" type="primary">LOC106815311</name>
</gene>
<keyword evidence="5 13" id="KW-0812">Transmembrane</keyword>
<comment type="similarity">
    <text evidence="2 13">Belongs to the tweety family.</text>
</comment>
<evidence type="ECO:0000256" key="13">
    <source>
        <dbReference type="RuleBase" id="RU361114"/>
    </source>
</evidence>
<keyword evidence="7 13" id="KW-0406">Ion transport</keyword>
<sequence length="142" mass="16137">MAAEEAEILSLTMLNYERSWVVEFFHKFPHFDFSFQPINSTFDPGNESYTQVLLIWGCVPVLWLALTYLTLFIYMLCQCCVKPTAKVQQITCQKWALVIFGLLCCGVLGVGLYGNESTHRGVHGFADSFQSAEETFQSTENQ</sequence>
<dbReference type="Pfam" id="PF04906">
    <property type="entry name" value="Tweety"/>
    <property type="match status" value="1"/>
</dbReference>
<dbReference type="PANTHER" id="PTHR12424">
    <property type="entry name" value="TWEETY-RELATED"/>
    <property type="match status" value="1"/>
</dbReference>
<evidence type="ECO:0000256" key="7">
    <source>
        <dbReference type="ARBA" id="ARBA00023065"/>
    </source>
</evidence>
<evidence type="ECO:0000313" key="14">
    <source>
        <dbReference type="Proteomes" id="UP000695022"/>
    </source>
</evidence>
<keyword evidence="10" id="KW-0325">Glycoprotein</keyword>
<evidence type="ECO:0000256" key="2">
    <source>
        <dbReference type="ARBA" id="ARBA00009849"/>
    </source>
</evidence>
<evidence type="ECO:0000256" key="9">
    <source>
        <dbReference type="ARBA" id="ARBA00023173"/>
    </source>
</evidence>
<proteinExistence type="inferred from homology"/>
<dbReference type="RefSeq" id="XP_014675243.1">
    <property type="nucleotide sequence ID" value="XM_014819757.1"/>
</dbReference>
<evidence type="ECO:0000256" key="10">
    <source>
        <dbReference type="ARBA" id="ARBA00023180"/>
    </source>
</evidence>
<evidence type="ECO:0000256" key="12">
    <source>
        <dbReference type="ARBA" id="ARBA00023303"/>
    </source>
</evidence>
<comment type="function">
    <text evidence="13">Probable chloride channel.</text>
</comment>
<keyword evidence="6 13" id="KW-1133">Transmembrane helix</keyword>
<keyword evidence="9 13" id="KW-0869">Chloride channel</keyword>
<evidence type="ECO:0000313" key="15">
    <source>
        <dbReference type="RefSeq" id="XP_014675243.1"/>
    </source>
</evidence>
<evidence type="ECO:0000256" key="11">
    <source>
        <dbReference type="ARBA" id="ARBA00023214"/>
    </source>
</evidence>
<dbReference type="GeneID" id="106815311"/>
<evidence type="ECO:0000256" key="3">
    <source>
        <dbReference type="ARBA" id="ARBA00022448"/>
    </source>
</evidence>
<evidence type="ECO:0000256" key="8">
    <source>
        <dbReference type="ARBA" id="ARBA00023136"/>
    </source>
</evidence>
<evidence type="ECO:0000256" key="4">
    <source>
        <dbReference type="ARBA" id="ARBA00022475"/>
    </source>
</evidence>
<evidence type="ECO:0000256" key="1">
    <source>
        <dbReference type="ARBA" id="ARBA00004651"/>
    </source>
</evidence>
<dbReference type="PANTHER" id="PTHR12424:SF8">
    <property type="entry name" value="PROTEIN TWEETY"/>
    <property type="match status" value="1"/>
</dbReference>
<keyword evidence="11 13" id="KW-0868">Chloride</keyword>
<keyword evidence="12 13" id="KW-0407">Ion channel</keyword>
<accession>A0ABM1ESS2</accession>
<reference evidence="15" key="1">
    <citation type="submission" date="2025-08" db="UniProtKB">
        <authorList>
            <consortium name="RefSeq"/>
        </authorList>
    </citation>
    <scope>IDENTIFICATION</scope>
</reference>
<keyword evidence="3 13" id="KW-0813">Transport</keyword>
<evidence type="ECO:0000256" key="5">
    <source>
        <dbReference type="ARBA" id="ARBA00022692"/>
    </source>
</evidence>
<organism evidence="14 15">
    <name type="scientific">Priapulus caudatus</name>
    <name type="common">Priapulid worm</name>
    <dbReference type="NCBI Taxonomy" id="37621"/>
    <lineage>
        <taxon>Eukaryota</taxon>
        <taxon>Metazoa</taxon>
        <taxon>Ecdysozoa</taxon>
        <taxon>Scalidophora</taxon>
        <taxon>Priapulida</taxon>
        <taxon>Priapulimorpha</taxon>
        <taxon>Priapulimorphida</taxon>
        <taxon>Priapulidae</taxon>
        <taxon>Priapulus</taxon>
    </lineage>
</organism>
<dbReference type="InterPro" id="IPR006990">
    <property type="entry name" value="Tweety"/>
</dbReference>
<feature type="non-terminal residue" evidence="15">
    <location>
        <position position="142"/>
    </location>
</feature>
<evidence type="ECO:0000256" key="6">
    <source>
        <dbReference type="ARBA" id="ARBA00022989"/>
    </source>
</evidence>